<evidence type="ECO:0000313" key="7">
    <source>
        <dbReference type="Proteomes" id="UP000001555"/>
    </source>
</evidence>
<dbReference type="InterPro" id="IPR036259">
    <property type="entry name" value="MFS_trans_sf"/>
</dbReference>
<name>A0A1S4LIT2_IXOSC</name>
<proteinExistence type="predicted"/>
<dbReference type="Proteomes" id="UP000001555">
    <property type="component" value="Unassembled WGS sequence"/>
</dbReference>
<sequence length="78" mass="8290">VFSFSFHFAGLGAVASLYPDDSRRSKVMGFTLGGAALGVLAGYPYGGVLYDFVGKTTPFVVLASFSIVLSGAYRHQYL</sequence>
<accession>A0A1S4LIT2</accession>
<dbReference type="GO" id="GO:0016020">
    <property type="term" value="C:membrane"/>
    <property type="evidence" value="ECO:0007669"/>
    <property type="project" value="UniProtKB-SubCell"/>
</dbReference>
<evidence type="ECO:0000256" key="3">
    <source>
        <dbReference type="ARBA" id="ARBA00022692"/>
    </source>
</evidence>
<dbReference type="PANTHER" id="PTHR23506:SF23">
    <property type="entry name" value="GH10249P"/>
    <property type="match status" value="1"/>
</dbReference>
<keyword evidence="3" id="KW-0812">Transmembrane</keyword>
<keyword evidence="4" id="KW-1133">Transmembrane helix</keyword>
<organism evidence="6 7">
    <name type="scientific">Ixodes scapularis</name>
    <name type="common">Black-legged tick</name>
    <name type="synonym">Deer tick</name>
    <dbReference type="NCBI Taxonomy" id="6945"/>
    <lineage>
        <taxon>Eukaryota</taxon>
        <taxon>Metazoa</taxon>
        <taxon>Ecdysozoa</taxon>
        <taxon>Arthropoda</taxon>
        <taxon>Chelicerata</taxon>
        <taxon>Arachnida</taxon>
        <taxon>Acari</taxon>
        <taxon>Parasitiformes</taxon>
        <taxon>Ixodida</taxon>
        <taxon>Ixodoidea</taxon>
        <taxon>Ixodidae</taxon>
        <taxon>Ixodinae</taxon>
        <taxon>Ixodes</taxon>
    </lineage>
</organism>
<dbReference type="InParanoid" id="A0A1S4LIT2"/>
<evidence type="ECO:0000256" key="4">
    <source>
        <dbReference type="ARBA" id="ARBA00022989"/>
    </source>
</evidence>
<reference evidence="7" key="1">
    <citation type="submission" date="2008-03" db="EMBL/GenBank/DDBJ databases">
        <title>Annotation of Ixodes scapularis.</title>
        <authorList>
            <consortium name="Ixodes scapularis Genome Project Consortium"/>
            <person name="Caler E."/>
            <person name="Hannick L.I."/>
            <person name="Bidwell S."/>
            <person name="Joardar V."/>
            <person name="Thiagarajan M."/>
            <person name="Amedeo P."/>
            <person name="Galinsky K.J."/>
            <person name="Schobel S."/>
            <person name="Inman J."/>
            <person name="Hostetler J."/>
            <person name="Miller J."/>
            <person name="Hammond M."/>
            <person name="Megy K."/>
            <person name="Lawson D."/>
            <person name="Kodira C."/>
            <person name="Sutton G."/>
            <person name="Meyer J."/>
            <person name="Hill C.A."/>
            <person name="Birren B."/>
            <person name="Nene V."/>
            <person name="Collins F."/>
            <person name="Alarcon-Chaidez F."/>
            <person name="Wikel S."/>
            <person name="Strausberg R."/>
        </authorList>
    </citation>
    <scope>NUCLEOTIDE SEQUENCE [LARGE SCALE GENOMIC DNA]</scope>
    <source>
        <strain evidence="7">Wikel</strain>
    </source>
</reference>
<dbReference type="Gene3D" id="1.20.1250.20">
    <property type="entry name" value="MFS general substrate transporter like domains"/>
    <property type="match status" value="1"/>
</dbReference>
<dbReference type="AlphaFoldDB" id="A0A1S4LIT2"/>
<comment type="subcellular location">
    <subcellularLocation>
        <location evidence="1">Membrane</location>
        <topology evidence="1">Multi-pass membrane protein</topology>
    </subcellularLocation>
</comment>
<protein>
    <recommendedName>
        <fullName evidence="8">MFS transporter</fullName>
    </recommendedName>
</protein>
<dbReference type="VEuPathDB" id="VectorBase:ISCW014693"/>
<evidence type="ECO:0000256" key="1">
    <source>
        <dbReference type="ARBA" id="ARBA00004141"/>
    </source>
</evidence>
<evidence type="ECO:0000313" key="6">
    <source>
        <dbReference type="EnsemblMetazoa" id="ISCW014693-PA"/>
    </source>
</evidence>
<evidence type="ECO:0000256" key="2">
    <source>
        <dbReference type="ARBA" id="ARBA00022448"/>
    </source>
</evidence>
<reference evidence="6" key="2">
    <citation type="submission" date="2020-05" db="UniProtKB">
        <authorList>
            <consortium name="EnsemblMetazoa"/>
        </authorList>
    </citation>
    <scope>IDENTIFICATION</scope>
    <source>
        <strain evidence="6">wikel</strain>
    </source>
</reference>
<dbReference type="InterPro" id="IPR050930">
    <property type="entry name" value="MFS_Vesicular_Transporter"/>
</dbReference>
<evidence type="ECO:0000256" key="5">
    <source>
        <dbReference type="ARBA" id="ARBA00023136"/>
    </source>
</evidence>
<keyword evidence="2" id="KW-0813">Transport</keyword>
<evidence type="ECO:0008006" key="8">
    <source>
        <dbReference type="Google" id="ProtNLM"/>
    </source>
</evidence>
<keyword evidence="7" id="KW-1185">Reference proteome</keyword>
<dbReference type="SUPFAM" id="SSF103473">
    <property type="entry name" value="MFS general substrate transporter"/>
    <property type="match status" value="1"/>
</dbReference>
<keyword evidence="5" id="KW-0472">Membrane</keyword>
<dbReference type="VEuPathDB" id="VectorBase:ISCI014693"/>
<dbReference type="EnsemblMetazoa" id="ISCW014693-RA">
    <property type="protein sequence ID" value="ISCW014693-PA"/>
    <property type="gene ID" value="ISCW014693"/>
</dbReference>
<dbReference type="PANTHER" id="PTHR23506">
    <property type="entry name" value="GH10249P"/>
    <property type="match status" value="1"/>
</dbReference>
<dbReference type="EMBL" id="ABJB011091106">
    <property type="status" value="NOT_ANNOTATED_CDS"/>
    <property type="molecule type" value="Genomic_DNA"/>
</dbReference>